<protein>
    <submittedName>
        <fullName evidence="16">Flagellar motor stator protein MotA</fullName>
    </submittedName>
</protein>
<keyword evidence="12 13" id="KW-0472">Membrane</keyword>
<dbReference type="Proteomes" id="UP000542342">
    <property type="component" value="Unassembled WGS sequence"/>
</dbReference>
<evidence type="ECO:0000259" key="14">
    <source>
        <dbReference type="Pfam" id="PF01618"/>
    </source>
</evidence>
<evidence type="ECO:0000313" key="16">
    <source>
        <dbReference type="EMBL" id="MBA2226566.1"/>
    </source>
</evidence>
<keyword evidence="6" id="KW-0997">Cell inner membrane</keyword>
<reference evidence="16 17" key="1">
    <citation type="submission" date="2020-07" db="EMBL/GenBank/DDBJ databases">
        <title>Thermogemmata thermophila gen. nov., sp. nov., a novel moderate thermophilic planctomycete from a Kamchatka hot spring.</title>
        <authorList>
            <person name="Elcheninov A.G."/>
            <person name="Podosokorskaya O.A."/>
            <person name="Kovaleva O.L."/>
            <person name="Novikov A."/>
            <person name="Bonch-Osmolovskaya E.A."/>
            <person name="Toshchakov S.V."/>
            <person name="Kublanov I.V."/>
        </authorList>
    </citation>
    <scope>NUCLEOTIDE SEQUENCE [LARGE SCALE GENOMIC DNA]</scope>
    <source>
        <strain evidence="16 17">2918</strain>
    </source>
</reference>
<evidence type="ECO:0000256" key="1">
    <source>
        <dbReference type="ARBA" id="ARBA00004429"/>
    </source>
</evidence>
<dbReference type="PANTHER" id="PTHR30433:SF4">
    <property type="entry name" value="MOTILITY PROTEIN A"/>
    <property type="match status" value="1"/>
</dbReference>
<dbReference type="RefSeq" id="WP_194537997.1">
    <property type="nucleotide sequence ID" value="NZ_JACEFB010000006.1"/>
</dbReference>
<dbReference type="GO" id="GO:0006935">
    <property type="term" value="P:chemotaxis"/>
    <property type="evidence" value="ECO:0007669"/>
    <property type="project" value="UniProtKB-KW"/>
</dbReference>
<feature type="transmembrane region" description="Helical" evidence="13">
    <location>
        <begin position="27"/>
        <end position="48"/>
    </location>
</feature>
<sequence>MVVIVGGIIVLSAVVVGFTMAGGKIGALIHISEFITIGGAAFGALIIMSPPKVMKDLIRGFLQVLKGSSYGKSTCIQMLQVMYAFARLVRQNGLLALDSHVTNPEQSEVLQQYPKIYNNHHIRHFLCDSLSLIIDGTVESEQLRKWLEEEILVLEREHHAAVMAMLRTADSLPGFGIVAAVLGIVVTMQAIGGPVETIGYKVGAALVGTFLGILMAYGFFAPVGARMEALGEQELLFYRALSEAVIAINDGASPKDVVMRARRIIGTDCRPTPSEMKELFG</sequence>
<evidence type="ECO:0000259" key="15">
    <source>
        <dbReference type="Pfam" id="PF20560"/>
    </source>
</evidence>
<evidence type="ECO:0000256" key="8">
    <source>
        <dbReference type="ARBA" id="ARBA00022779"/>
    </source>
</evidence>
<dbReference type="GO" id="GO:1902600">
    <property type="term" value="P:proton transmembrane transport"/>
    <property type="evidence" value="ECO:0007669"/>
    <property type="project" value="UniProtKB-KW"/>
</dbReference>
<keyword evidence="8" id="KW-0283">Flagellar rotation</keyword>
<dbReference type="InterPro" id="IPR046786">
    <property type="entry name" value="MotA_N"/>
</dbReference>
<comment type="similarity">
    <text evidence="2">Belongs to the MotA family.</text>
</comment>
<dbReference type="EMBL" id="JACEFB010000006">
    <property type="protein sequence ID" value="MBA2226566.1"/>
    <property type="molecule type" value="Genomic_DNA"/>
</dbReference>
<comment type="caution">
    <text evidence="16">The sequence shown here is derived from an EMBL/GenBank/DDBJ whole genome shotgun (WGS) entry which is preliminary data.</text>
</comment>
<keyword evidence="4" id="KW-1003">Cell membrane</keyword>
<keyword evidence="17" id="KW-1185">Reference proteome</keyword>
<evidence type="ECO:0000313" key="17">
    <source>
        <dbReference type="Proteomes" id="UP000542342"/>
    </source>
</evidence>
<evidence type="ECO:0000256" key="12">
    <source>
        <dbReference type="ARBA" id="ARBA00023136"/>
    </source>
</evidence>
<dbReference type="AlphaFoldDB" id="A0A7V9ABT4"/>
<evidence type="ECO:0000256" key="6">
    <source>
        <dbReference type="ARBA" id="ARBA00022519"/>
    </source>
</evidence>
<dbReference type="InterPro" id="IPR002898">
    <property type="entry name" value="MotA_ExbB_proton_chnl"/>
</dbReference>
<feature type="domain" description="Motility protein A N-terminal" evidence="15">
    <location>
        <begin position="4"/>
        <end position="93"/>
    </location>
</feature>
<evidence type="ECO:0000256" key="10">
    <source>
        <dbReference type="ARBA" id="ARBA00022989"/>
    </source>
</evidence>
<keyword evidence="7 13" id="KW-0812">Transmembrane</keyword>
<gene>
    <name evidence="16" type="primary">motA</name>
    <name evidence="16" type="ORF">H0921_10380</name>
</gene>
<dbReference type="InterPro" id="IPR022522">
    <property type="entry name" value="Flagellar_motor_stator_MotA"/>
</dbReference>
<dbReference type="Pfam" id="PF20560">
    <property type="entry name" value="MotA_N"/>
    <property type="match status" value="1"/>
</dbReference>
<accession>A0A7V9ABT4</accession>
<dbReference type="PANTHER" id="PTHR30433">
    <property type="entry name" value="CHEMOTAXIS PROTEIN MOTA"/>
    <property type="match status" value="1"/>
</dbReference>
<name>A0A7V9ABT4_9BACT</name>
<proteinExistence type="inferred from homology"/>
<keyword evidence="16" id="KW-0969">Cilium</keyword>
<evidence type="ECO:0000256" key="11">
    <source>
        <dbReference type="ARBA" id="ARBA00023065"/>
    </source>
</evidence>
<evidence type="ECO:0000256" key="7">
    <source>
        <dbReference type="ARBA" id="ARBA00022692"/>
    </source>
</evidence>
<dbReference type="GO" id="GO:0071978">
    <property type="term" value="P:bacterial-type flagellum-dependent swarming motility"/>
    <property type="evidence" value="ECO:0007669"/>
    <property type="project" value="InterPro"/>
</dbReference>
<evidence type="ECO:0000256" key="13">
    <source>
        <dbReference type="SAM" id="Phobius"/>
    </source>
</evidence>
<keyword evidence="16" id="KW-0282">Flagellum</keyword>
<evidence type="ECO:0000256" key="3">
    <source>
        <dbReference type="ARBA" id="ARBA00022448"/>
    </source>
</evidence>
<dbReference type="Pfam" id="PF01618">
    <property type="entry name" value="MotA_ExbB"/>
    <property type="match status" value="1"/>
</dbReference>
<evidence type="ECO:0000256" key="5">
    <source>
        <dbReference type="ARBA" id="ARBA00022500"/>
    </source>
</evidence>
<feature type="transmembrane region" description="Helical" evidence="13">
    <location>
        <begin position="198"/>
        <end position="220"/>
    </location>
</feature>
<dbReference type="InterPro" id="IPR000540">
    <property type="entry name" value="Flag_MotA_CS"/>
</dbReference>
<dbReference type="GO" id="GO:0005886">
    <property type="term" value="C:plasma membrane"/>
    <property type="evidence" value="ECO:0007669"/>
    <property type="project" value="UniProtKB-SubCell"/>
</dbReference>
<feature type="transmembrane region" description="Helical" evidence="13">
    <location>
        <begin position="172"/>
        <end position="192"/>
    </location>
</feature>
<keyword evidence="5" id="KW-0145">Chemotaxis</keyword>
<evidence type="ECO:0000256" key="2">
    <source>
        <dbReference type="ARBA" id="ARBA00008038"/>
    </source>
</evidence>
<keyword evidence="3" id="KW-0813">Transport</keyword>
<keyword evidence="16" id="KW-0966">Cell projection</keyword>
<organism evidence="16 17">
    <name type="scientific">Thermogemmata fonticola</name>
    <dbReference type="NCBI Taxonomy" id="2755323"/>
    <lineage>
        <taxon>Bacteria</taxon>
        <taxon>Pseudomonadati</taxon>
        <taxon>Planctomycetota</taxon>
        <taxon>Planctomycetia</taxon>
        <taxon>Gemmatales</taxon>
        <taxon>Gemmataceae</taxon>
        <taxon>Thermogemmata</taxon>
    </lineage>
</organism>
<evidence type="ECO:0000256" key="9">
    <source>
        <dbReference type="ARBA" id="ARBA00022781"/>
    </source>
</evidence>
<evidence type="ECO:0000256" key="4">
    <source>
        <dbReference type="ARBA" id="ARBA00022475"/>
    </source>
</evidence>
<keyword evidence="9" id="KW-0375">Hydrogen ion transport</keyword>
<dbReference type="InterPro" id="IPR047055">
    <property type="entry name" value="MotA-like"/>
</dbReference>
<dbReference type="NCBIfam" id="TIGR03818">
    <property type="entry name" value="MotA1"/>
    <property type="match status" value="1"/>
</dbReference>
<comment type="subcellular location">
    <subcellularLocation>
        <location evidence="1">Cell inner membrane</location>
        <topology evidence="1">Multi-pass membrane protein</topology>
    </subcellularLocation>
</comment>
<keyword evidence="10 13" id="KW-1133">Transmembrane helix</keyword>
<keyword evidence="11" id="KW-0406">Ion transport</keyword>
<dbReference type="PROSITE" id="PS01307">
    <property type="entry name" value="MOTA"/>
    <property type="match status" value="1"/>
</dbReference>
<feature type="domain" description="MotA/TolQ/ExbB proton channel" evidence="14">
    <location>
        <begin position="120"/>
        <end position="234"/>
    </location>
</feature>